<sequence>MERMARVAKDLRQQHRFNGYIHLKTIPGASRKLVNEAGLYADRISVNIEIPNENSLRYLAPEKNFRSVFEPMKYIQQGVLESSEERKKYRHAPRFAPAGQST</sequence>
<proteinExistence type="predicted"/>
<comment type="caution">
    <text evidence="2">The sequence shown here is derived from an EMBL/GenBank/DDBJ whole genome shotgun (WGS) entry which is preliminary data.</text>
</comment>
<gene>
    <name evidence="2" type="ORF">EZS27_043210</name>
</gene>
<accession>A0A5J4P9P9</accession>
<evidence type="ECO:0000256" key="1">
    <source>
        <dbReference type="SAM" id="MobiDB-lite"/>
    </source>
</evidence>
<protein>
    <recommendedName>
        <fullName evidence="3">Radical SAM core domain-containing protein</fullName>
    </recommendedName>
</protein>
<name>A0A5J4P9P9_9ZZZZ</name>
<evidence type="ECO:0000313" key="2">
    <source>
        <dbReference type="EMBL" id="KAA6305139.1"/>
    </source>
</evidence>
<feature type="non-terminal residue" evidence="2">
    <location>
        <position position="102"/>
    </location>
</feature>
<evidence type="ECO:0008006" key="3">
    <source>
        <dbReference type="Google" id="ProtNLM"/>
    </source>
</evidence>
<organism evidence="2">
    <name type="scientific">termite gut metagenome</name>
    <dbReference type="NCBI Taxonomy" id="433724"/>
    <lineage>
        <taxon>unclassified sequences</taxon>
        <taxon>metagenomes</taxon>
        <taxon>organismal metagenomes</taxon>
    </lineage>
</organism>
<reference evidence="2" key="1">
    <citation type="submission" date="2019-03" db="EMBL/GenBank/DDBJ databases">
        <title>Single cell metagenomics reveals metabolic interactions within the superorganism composed of flagellate Streblomastix strix and complex community of Bacteroidetes bacteria on its surface.</title>
        <authorList>
            <person name="Treitli S.C."/>
            <person name="Kolisko M."/>
            <person name="Husnik F."/>
            <person name="Keeling P."/>
            <person name="Hampl V."/>
        </authorList>
    </citation>
    <scope>NUCLEOTIDE SEQUENCE</scope>
    <source>
        <strain evidence="2">STM</strain>
    </source>
</reference>
<dbReference type="EMBL" id="SNRY01010942">
    <property type="protein sequence ID" value="KAA6305139.1"/>
    <property type="molecule type" value="Genomic_DNA"/>
</dbReference>
<feature type="region of interest" description="Disordered" evidence="1">
    <location>
        <begin position="82"/>
        <end position="102"/>
    </location>
</feature>
<dbReference type="AlphaFoldDB" id="A0A5J4P9P9"/>